<dbReference type="Proteomes" id="UP000242525">
    <property type="component" value="Unassembled WGS sequence"/>
</dbReference>
<evidence type="ECO:0000256" key="1">
    <source>
        <dbReference type="SAM" id="MobiDB-lite"/>
    </source>
</evidence>
<feature type="region of interest" description="Disordered" evidence="1">
    <location>
        <begin position="70"/>
        <end position="144"/>
    </location>
</feature>
<evidence type="ECO:0000313" key="2">
    <source>
        <dbReference type="EMBL" id="CDO51648.1"/>
    </source>
</evidence>
<comment type="caution">
    <text evidence="2">The sequence shown here is derived from an EMBL/GenBank/DDBJ whole genome shotgun (WGS) entry which is preliminary data.</text>
</comment>
<reference evidence="2" key="1">
    <citation type="submission" date="2014-03" db="EMBL/GenBank/DDBJ databases">
        <authorList>
            <person name="Casaregola S."/>
        </authorList>
    </citation>
    <scope>NUCLEOTIDE SEQUENCE [LARGE SCALE GENOMIC DNA]</scope>
    <source>
        <strain evidence="2">CLIB 918</strain>
    </source>
</reference>
<accession>A0A0J9X4I9</accession>
<sequence>MQFLKRSTSSQMNISAPIMDTGDVFPLLSAATSSWGSLSRPFSVMSYADDLSDDLLDESPAAISQYMMSNSHSGNASKLSRHNSDRRGGVSGLQKQSQISKRASMQFDDNHSKNHSQGMTTSSSSLKVDSSYSKPSPISLSSSTPPKIEITIDDFLFNDFYTTTTASLSEAADEHSIIQVKADTVRAEEGPVFPGSPTETLQSSSYSIYDDGCTQYSTPSSTITSNSCSDQSCSKSAAADNVVAASFSDASRVHGAGCTGSITQNHTTNVAIETAPASFTGTLWIGGDNKDCLTQTYIDEPVFLTEYDDDDDDLDHLVCYTKLRPRMASFVRPHTEVHG</sequence>
<keyword evidence="3" id="KW-1185">Reference proteome</keyword>
<gene>
    <name evidence="2" type="ORF">BN980_GECA01s09844g</name>
</gene>
<proteinExistence type="predicted"/>
<organism evidence="2 3">
    <name type="scientific">Geotrichum candidum</name>
    <name type="common">Oospora lactis</name>
    <name type="synonym">Dipodascus geotrichum</name>
    <dbReference type="NCBI Taxonomy" id="1173061"/>
    <lineage>
        <taxon>Eukaryota</taxon>
        <taxon>Fungi</taxon>
        <taxon>Dikarya</taxon>
        <taxon>Ascomycota</taxon>
        <taxon>Saccharomycotina</taxon>
        <taxon>Dipodascomycetes</taxon>
        <taxon>Dipodascales</taxon>
        <taxon>Dipodascaceae</taxon>
        <taxon>Geotrichum</taxon>
    </lineage>
</organism>
<feature type="compositionally biased region" description="Polar residues" evidence="1">
    <location>
        <begin position="93"/>
        <end position="103"/>
    </location>
</feature>
<protein>
    <submittedName>
        <fullName evidence="2">Uncharacterized protein</fullName>
    </submittedName>
</protein>
<dbReference type="AlphaFoldDB" id="A0A0J9X4I9"/>
<feature type="compositionally biased region" description="Low complexity" evidence="1">
    <location>
        <begin position="122"/>
        <end position="144"/>
    </location>
</feature>
<evidence type="ECO:0000313" key="3">
    <source>
        <dbReference type="Proteomes" id="UP000242525"/>
    </source>
</evidence>
<name>A0A0J9X4I9_GEOCN</name>
<dbReference type="EMBL" id="CCBN010000001">
    <property type="protein sequence ID" value="CDO51648.1"/>
    <property type="molecule type" value="Genomic_DNA"/>
</dbReference>